<evidence type="ECO:0000313" key="2">
    <source>
        <dbReference type="Proteomes" id="UP001231649"/>
    </source>
</evidence>
<protein>
    <submittedName>
        <fullName evidence="1">Uncharacterized protein</fullName>
    </submittedName>
</protein>
<organism evidence="1 2">
    <name type="scientific">Mythimna loreyi</name>
    <dbReference type="NCBI Taxonomy" id="667449"/>
    <lineage>
        <taxon>Eukaryota</taxon>
        <taxon>Metazoa</taxon>
        <taxon>Ecdysozoa</taxon>
        <taxon>Arthropoda</taxon>
        <taxon>Hexapoda</taxon>
        <taxon>Insecta</taxon>
        <taxon>Pterygota</taxon>
        <taxon>Neoptera</taxon>
        <taxon>Endopterygota</taxon>
        <taxon>Lepidoptera</taxon>
        <taxon>Glossata</taxon>
        <taxon>Ditrysia</taxon>
        <taxon>Noctuoidea</taxon>
        <taxon>Noctuidae</taxon>
        <taxon>Noctuinae</taxon>
        <taxon>Hadenini</taxon>
        <taxon>Mythimna</taxon>
    </lineage>
</organism>
<gene>
    <name evidence="1" type="ORF">PYW08_001346</name>
</gene>
<accession>A0ACC2R2U5</accession>
<dbReference type="EMBL" id="CM056786">
    <property type="protein sequence ID" value="KAJ8729765.1"/>
    <property type="molecule type" value="Genomic_DNA"/>
</dbReference>
<comment type="caution">
    <text evidence="1">The sequence shown here is derived from an EMBL/GenBank/DDBJ whole genome shotgun (WGS) entry which is preliminary data.</text>
</comment>
<evidence type="ECO:0000313" key="1">
    <source>
        <dbReference type="EMBL" id="KAJ8729765.1"/>
    </source>
</evidence>
<sequence length="427" mass="49186">MDHNVVERDPGMCVCKGGPTLEILKEIQRLYEERMEQINRASGTTKLQQQVDLLRSWVGDLVGQNTLLARAVEELETAATSKLLLERRKNSEVVSELRAECATLRRRLARKDSDLRGLVEVLRRLREFDYCTLDGIHFFEVTESDIFGSLEWRQKKLEQGDSVKTRSNVKHDNRYKTSRHFRRNPKTCAKVSELKMLNESLTKENMAKDREIRQLNKDAQSYEQTIMNLRKEMSNCKYHTPEVSMKDAEVMAGMCCTGNECGEWEPVKDFSEMLRDETMKYQERVHKMESNLKASGDSIRALRKVNVTLTEEMHSMRRVCAALDEQCRAANMRAQFKDDIIKEMRRQLKQAKAKLKDTSSEMTSKDFVSGDAECGHGASVSYDSVTIACVRAQPRRKRDVPPRDTSLKAFECRTSMNLSNDDSLNID</sequence>
<reference evidence="1" key="1">
    <citation type="submission" date="2023-03" db="EMBL/GenBank/DDBJ databases">
        <title>Chromosome-level genomes of two armyworms, Mythimna separata and Mythimna loreyi, provide insights into the biosynthesis and reception of sex pheromones.</title>
        <authorList>
            <person name="Zhao H."/>
        </authorList>
    </citation>
    <scope>NUCLEOTIDE SEQUENCE</scope>
    <source>
        <strain evidence="1">BeijingLab</strain>
    </source>
</reference>
<keyword evidence="2" id="KW-1185">Reference proteome</keyword>
<name>A0ACC2R2U5_9NEOP</name>
<dbReference type="Proteomes" id="UP001231649">
    <property type="component" value="Chromosome 10"/>
</dbReference>
<proteinExistence type="predicted"/>